<dbReference type="CDD" id="cd04087">
    <property type="entry name" value="PTPA"/>
    <property type="match status" value="1"/>
</dbReference>
<organism evidence="12 13">
    <name type="scientific">Cercophora samala</name>
    <dbReference type="NCBI Taxonomy" id="330535"/>
    <lineage>
        <taxon>Eukaryota</taxon>
        <taxon>Fungi</taxon>
        <taxon>Dikarya</taxon>
        <taxon>Ascomycota</taxon>
        <taxon>Pezizomycotina</taxon>
        <taxon>Sordariomycetes</taxon>
        <taxon>Sordariomycetidae</taxon>
        <taxon>Sordariales</taxon>
        <taxon>Lasiosphaeriaceae</taxon>
        <taxon>Cercophora</taxon>
    </lineage>
</organism>
<evidence type="ECO:0000256" key="1">
    <source>
        <dbReference type="ARBA" id="ARBA00000971"/>
    </source>
</evidence>
<dbReference type="PANTHER" id="PTHR10012">
    <property type="entry name" value="SERINE/THREONINE-PROTEIN PHOSPHATASE 2A REGULATORY SUBUNIT B"/>
    <property type="match status" value="1"/>
</dbReference>
<sequence>MEPPPPPAATPATPSSPAAVTLPKLAILTPSDLASTRFGPLQKKIHSGSDVTFFLGSRAYKEMTVWVAQLNHSLIPRSSPDTAGPVCFPLEPDRKGGWSGPVGRLRGVLDRCEELMGEAPAEEGGNRRFGNGACRVWHGMVEGRVGGWIGGLGLGRGETEGGGMDGEKWEGVREELKGYFMGSWGDKGRLDYGTGHELSFLAFLGGLWKVGYFGGGGGEQQEGEREREVVLGVVERYLEVVRKLITTYTLEPAGSHGVWGLDDHSFAPYIFGSAQFTRPISASRPEPTPVEGSCPGAPKPASVTSKQTVEEYRGRNMYFGAIGFIYDVKRGPFWEHSPMLFDISGIKDGWGKINKGMVKMYRAEVLGKFPVVQHFGFGGLWRWEVDPEMVAEGGGGGVHLQSQPQSRGTGAGGGEGGMKAPWARGGVTGGMGGQSGGQVSMPRPEAGVMAPTGFPGRQGGMGTPTGFPARGQVPTPRGGIPNTGPMEQTNFPRGGGMHDRVGGNQFSVTKAPWAKD</sequence>
<dbReference type="GO" id="GO:0008160">
    <property type="term" value="F:protein tyrosine phosphatase activator activity"/>
    <property type="evidence" value="ECO:0007669"/>
    <property type="project" value="TreeGrafter"/>
</dbReference>
<dbReference type="FunFam" id="1.20.120.1150:FF:000003">
    <property type="entry name" value="Serine/threonine-protein phosphatase 2A activator"/>
    <property type="match status" value="1"/>
</dbReference>
<dbReference type="Gene3D" id="1.20.120.1150">
    <property type="match status" value="1"/>
</dbReference>
<comment type="subcellular location">
    <subcellularLocation>
        <location evidence="3 10">Cytoplasm</location>
    </subcellularLocation>
    <subcellularLocation>
        <location evidence="2">Nucleus</location>
    </subcellularLocation>
</comment>
<name>A0AA40DG07_9PEZI</name>
<reference evidence="12" key="1">
    <citation type="submission" date="2023-06" db="EMBL/GenBank/DDBJ databases">
        <title>Genome-scale phylogeny and comparative genomics of the fungal order Sordariales.</title>
        <authorList>
            <consortium name="Lawrence Berkeley National Laboratory"/>
            <person name="Hensen N."/>
            <person name="Bonometti L."/>
            <person name="Westerberg I."/>
            <person name="Brannstrom I.O."/>
            <person name="Guillou S."/>
            <person name="Cros-Aarteil S."/>
            <person name="Calhoun S."/>
            <person name="Haridas S."/>
            <person name="Kuo A."/>
            <person name="Mondo S."/>
            <person name="Pangilinan J."/>
            <person name="Riley R."/>
            <person name="Labutti K."/>
            <person name="Andreopoulos B."/>
            <person name="Lipzen A."/>
            <person name="Chen C."/>
            <person name="Yanf M."/>
            <person name="Daum C."/>
            <person name="Ng V."/>
            <person name="Clum A."/>
            <person name="Steindorff A."/>
            <person name="Ohm R."/>
            <person name="Martin F."/>
            <person name="Silar P."/>
            <person name="Natvig D."/>
            <person name="Lalanne C."/>
            <person name="Gautier V."/>
            <person name="Ament-Velasquez S.L."/>
            <person name="Kruys A."/>
            <person name="Hutchinson M.I."/>
            <person name="Powell A.J."/>
            <person name="Barry K."/>
            <person name="Miller A.N."/>
            <person name="Grigoriev I.V."/>
            <person name="Debuchy R."/>
            <person name="Gladieux P."/>
            <person name="Thoren M.H."/>
            <person name="Johannesson H."/>
        </authorList>
    </citation>
    <scope>NUCLEOTIDE SEQUENCE</scope>
    <source>
        <strain evidence="12">CBS 307.81</strain>
    </source>
</reference>
<dbReference type="GO" id="GO:0003755">
    <property type="term" value="F:peptidyl-prolyl cis-trans isomerase activity"/>
    <property type="evidence" value="ECO:0007669"/>
    <property type="project" value="UniProtKB-KW"/>
</dbReference>
<dbReference type="EMBL" id="JAULSY010000009">
    <property type="protein sequence ID" value="KAK0672934.1"/>
    <property type="molecule type" value="Genomic_DNA"/>
</dbReference>
<dbReference type="SUPFAM" id="SSF140984">
    <property type="entry name" value="PTPA-like"/>
    <property type="match status" value="1"/>
</dbReference>
<keyword evidence="6 10" id="KW-0697">Rotamase</keyword>
<comment type="caution">
    <text evidence="12">The sequence shown here is derived from an EMBL/GenBank/DDBJ whole genome shotgun (WGS) entry which is preliminary data.</text>
</comment>
<dbReference type="EC" id="5.2.1.8" evidence="10"/>
<evidence type="ECO:0000256" key="3">
    <source>
        <dbReference type="ARBA" id="ARBA00004496"/>
    </source>
</evidence>
<comment type="catalytic activity">
    <reaction evidence="1 10">
        <text>[protein]-peptidylproline (omega=180) = [protein]-peptidylproline (omega=0)</text>
        <dbReference type="Rhea" id="RHEA:16237"/>
        <dbReference type="Rhea" id="RHEA-COMP:10747"/>
        <dbReference type="Rhea" id="RHEA-COMP:10748"/>
        <dbReference type="ChEBI" id="CHEBI:83833"/>
        <dbReference type="ChEBI" id="CHEBI:83834"/>
        <dbReference type="EC" id="5.2.1.8"/>
    </reaction>
</comment>
<dbReference type="InterPro" id="IPR004327">
    <property type="entry name" value="Phstyr_phstse_ac"/>
</dbReference>
<keyword evidence="5 10" id="KW-0963">Cytoplasm</keyword>
<dbReference type="PANTHER" id="PTHR10012:SF3">
    <property type="entry name" value="SERINE_THREONINE-PROTEIN PHOSPHATASE 2A ACTIVATOR 1"/>
    <property type="match status" value="1"/>
</dbReference>
<feature type="compositionally biased region" description="Gly residues" evidence="11">
    <location>
        <begin position="426"/>
        <end position="436"/>
    </location>
</feature>
<evidence type="ECO:0000256" key="10">
    <source>
        <dbReference type="RuleBase" id="RU361210"/>
    </source>
</evidence>
<protein>
    <recommendedName>
        <fullName evidence="10">Serine/threonine-protein phosphatase 2A activator</fullName>
        <ecNumber evidence="10">5.2.1.8</ecNumber>
    </recommendedName>
    <alternativeName>
        <fullName evidence="10">Phosphotyrosyl phosphatase activator</fullName>
    </alternativeName>
</protein>
<evidence type="ECO:0000256" key="9">
    <source>
        <dbReference type="ARBA" id="ARBA00025287"/>
    </source>
</evidence>
<evidence type="ECO:0000256" key="5">
    <source>
        <dbReference type="ARBA" id="ARBA00022490"/>
    </source>
</evidence>
<gene>
    <name evidence="12" type="ORF">QBC41DRAFT_398261</name>
</gene>
<evidence type="ECO:0000256" key="4">
    <source>
        <dbReference type="ARBA" id="ARBA00011019"/>
    </source>
</evidence>
<keyword evidence="13" id="KW-1185">Reference proteome</keyword>
<feature type="region of interest" description="Disordered" evidence="11">
    <location>
        <begin position="475"/>
        <end position="516"/>
    </location>
</feature>
<dbReference type="GO" id="GO:0007052">
    <property type="term" value="P:mitotic spindle organization"/>
    <property type="evidence" value="ECO:0007669"/>
    <property type="project" value="TreeGrafter"/>
</dbReference>
<dbReference type="Proteomes" id="UP001174997">
    <property type="component" value="Unassembled WGS sequence"/>
</dbReference>
<dbReference type="InterPro" id="IPR037218">
    <property type="entry name" value="PTPA_sf"/>
</dbReference>
<proteinExistence type="inferred from homology"/>
<feature type="region of interest" description="Disordered" evidence="11">
    <location>
        <begin position="394"/>
        <end position="444"/>
    </location>
</feature>
<evidence type="ECO:0000313" key="12">
    <source>
        <dbReference type="EMBL" id="KAK0672934.1"/>
    </source>
</evidence>
<comment type="similarity">
    <text evidence="4 10">Belongs to the PTPA-type PPIase family.</text>
</comment>
<evidence type="ECO:0000256" key="11">
    <source>
        <dbReference type="SAM" id="MobiDB-lite"/>
    </source>
</evidence>
<dbReference type="InterPro" id="IPR043170">
    <property type="entry name" value="PTPA_C_lid"/>
</dbReference>
<evidence type="ECO:0000313" key="13">
    <source>
        <dbReference type="Proteomes" id="UP001174997"/>
    </source>
</evidence>
<evidence type="ECO:0000256" key="8">
    <source>
        <dbReference type="ARBA" id="ARBA00023242"/>
    </source>
</evidence>
<accession>A0AA40DG07</accession>
<keyword evidence="8" id="KW-0539">Nucleus</keyword>
<evidence type="ECO:0000256" key="2">
    <source>
        <dbReference type="ARBA" id="ARBA00004123"/>
    </source>
</evidence>
<dbReference type="GO" id="GO:0005634">
    <property type="term" value="C:nucleus"/>
    <property type="evidence" value="ECO:0007669"/>
    <property type="project" value="UniProtKB-SubCell"/>
</dbReference>
<keyword evidence="7 10" id="KW-0413">Isomerase</keyword>
<feature type="region of interest" description="Disordered" evidence="11">
    <location>
        <begin position="282"/>
        <end position="302"/>
    </location>
</feature>
<evidence type="ECO:0000256" key="7">
    <source>
        <dbReference type="ARBA" id="ARBA00023235"/>
    </source>
</evidence>
<dbReference type="GO" id="GO:0005737">
    <property type="term" value="C:cytoplasm"/>
    <property type="evidence" value="ECO:0007669"/>
    <property type="project" value="UniProtKB-SubCell"/>
</dbReference>
<evidence type="ECO:0000256" key="6">
    <source>
        <dbReference type="ARBA" id="ARBA00023110"/>
    </source>
</evidence>
<dbReference type="AlphaFoldDB" id="A0AA40DG07"/>
<comment type="function">
    <text evidence="9">PPIases accelerate the folding of proteins. It catalyzes the cis-trans isomerization of proline imidic peptide bonds in oligopeptides. Acts as a regulatory subunit for PP2A-like phosphatases modulating their activity or substrate specificity, probably by inducing a conformational change in the catalytic subunit, a direct target of the PPIase. Can reactivate inactive phosphatase PP2A-phosphatase methylesterase complexes (PP2Ai) in presence of ATP and Mg(2+) by dissociating the inactive form from the complex.</text>
</comment>
<dbReference type="GO" id="GO:0000159">
    <property type="term" value="C:protein phosphatase type 2A complex"/>
    <property type="evidence" value="ECO:0007669"/>
    <property type="project" value="TreeGrafter"/>
</dbReference>
<dbReference type="Pfam" id="PF03095">
    <property type="entry name" value="PTPA"/>
    <property type="match status" value="1"/>
</dbReference>